<feature type="compositionally biased region" description="Basic and acidic residues" evidence="1">
    <location>
        <begin position="68"/>
        <end position="94"/>
    </location>
</feature>
<feature type="compositionally biased region" description="Low complexity" evidence="1">
    <location>
        <begin position="55"/>
        <end position="66"/>
    </location>
</feature>
<feature type="compositionally biased region" description="Pro residues" evidence="1">
    <location>
        <begin position="44"/>
        <end position="54"/>
    </location>
</feature>
<reference evidence="4" key="1">
    <citation type="journal article" date="2023" name="Int. J. Syst. Evol. Microbiol.">
        <title>Mesoterricola silvestris gen. nov., sp. nov., Mesoterricola sediminis sp. nov., Geothrix oryzae sp. nov., Geothrix edaphica sp. nov., Geothrix rubra sp. nov., and Geothrix limicola sp. nov., six novel members of Acidobacteriota isolated from soils.</title>
        <authorList>
            <person name="Itoh H."/>
            <person name="Sugisawa Y."/>
            <person name="Mise K."/>
            <person name="Xu Z."/>
            <person name="Kuniyasu M."/>
            <person name="Ushijima N."/>
            <person name="Kawano K."/>
            <person name="Kobayashi E."/>
            <person name="Shiratori Y."/>
            <person name="Masuda Y."/>
            <person name="Senoo K."/>
        </authorList>
    </citation>
    <scope>NUCLEOTIDE SEQUENCE [LARGE SCALE GENOMIC DNA]</scope>
    <source>
        <strain evidence="4">W79</strain>
    </source>
</reference>
<evidence type="ECO:0000313" key="3">
    <source>
        <dbReference type="EMBL" id="BDU74423.1"/>
    </source>
</evidence>
<dbReference type="PANTHER" id="PTHR44086">
    <property type="entry name" value="THIOSULFATE SULFURTRANSFERASE RDL2, MITOCHONDRIAL-RELATED"/>
    <property type="match status" value="1"/>
</dbReference>
<dbReference type="SUPFAM" id="SSF52821">
    <property type="entry name" value="Rhodanese/Cell cycle control phosphatase"/>
    <property type="match status" value="1"/>
</dbReference>
<dbReference type="AlphaFoldDB" id="A0AA48KDF7"/>
<dbReference type="PANTHER" id="PTHR44086:SF10">
    <property type="entry name" value="THIOSULFATE SULFURTRANSFERASE_RHODANESE-LIKE DOMAIN-CONTAINING PROTEIN 3"/>
    <property type="match status" value="1"/>
</dbReference>
<protein>
    <recommendedName>
        <fullName evidence="2">Rhodanese domain-containing protein</fullName>
    </recommendedName>
</protein>
<dbReference type="RefSeq" id="WP_316413099.1">
    <property type="nucleotide sequence ID" value="NZ_AP027080.1"/>
</dbReference>
<dbReference type="Gene3D" id="3.40.250.10">
    <property type="entry name" value="Rhodanese-like domain"/>
    <property type="match status" value="1"/>
</dbReference>
<evidence type="ECO:0000256" key="1">
    <source>
        <dbReference type="SAM" id="MobiDB-lite"/>
    </source>
</evidence>
<feature type="region of interest" description="Disordered" evidence="1">
    <location>
        <begin position="41"/>
        <end position="107"/>
    </location>
</feature>
<keyword evidence="4" id="KW-1185">Reference proteome</keyword>
<dbReference type="SMART" id="SM00450">
    <property type="entry name" value="RHOD"/>
    <property type="match status" value="1"/>
</dbReference>
<dbReference type="PROSITE" id="PS50206">
    <property type="entry name" value="RHODANESE_3"/>
    <property type="match status" value="1"/>
</dbReference>
<feature type="domain" description="Rhodanese" evidence="2">
    <location>
        <begin position="128"/>
        <end position="225"/>
    </location>
</feature>
<proteinExistence type="predicted"/>
<dbReference type="Proteomes" id="UP001238179">
    <property type="component" value="Chromosome"/>
</dbReference>
<dbReference type="Pfam" id="PF00581">
    <property type="entry name" value="Rhodanese"/>
    <property type="match status" value="1"/>
</dbReference>
<dbReference type="GO" id="GO:0004792">
    <property type="term" value="F:thiosulfate-cyanide sulfurtransferase activity"/>
    <property type="evidence" value="ECO:0007669"/>
    <property type="project" value="TreeGrafter"/>
</dbReference>
<dbReference type="CDD" id="cd00158">
    <property type="entry name" value="RHOD"/>
    <property type="match status" value="1"/>
</dbReference>
<dbReference type="EMBL" id="AP027080">
    <property type="protein sequence ID" value="BDU74423.1"/>
    <property type="molecule type" value="Genomic_DNA"/>
</dbReference>
<accession>A0AA48KDF7</accession>
<gene>
    <name evidence="3" type="ORF">METEAL_35970</name>
</gene>
<dbReference type="InterPro" id="IPR036873">
    <property type="entry name" value="Rhodanese-like_dom_sf"/>
</dbReference>
<organism evidence="3 4">
    <name type="scientific">Mesoterricola silvestris</name>
    <dbReference type="NCBI Taxonomy" id="2927979"/>
    <lineage>
        <taxon>Bacteria</taxon>
        <taxon>Pseudomonadati</taxon>
        <taxon>Acidobacteriota</taxon>
        <taxon>Holophagae</taxon>
        <taxon>Holophagales</taxon>
        <taxon>Holophagaceae</taxon>
        <taxon>Mesoterricola</taxon>
    </lineage>
</organism>
<dbReference type="KEGG" id="msil:METEAL_35970"/>
<name>A0AA48KDF7_9BACT</name>
<feature type="compositionally biased region" description="Low complexity" evidence="1">
    <location>
        <begin position="95"/>
        <end position="107"/>
    </location>
</feature>
<sequence length="229" mass="24628">MNRYAQFSLRALAFVAAAGLLGTAANRFAPPRRKLDWLGQAPVEPLPPVDPPGAAPAAELEATPSARLTDDRAARPETARAARPETARAVRPEAARAAGPAPRAADPLLPSATQAVRQITSQEASLAFAKHVLFLDARRSAEFEDGHVQGAWSAPVWEVDCDRRITEFEARANPGMKDPIVVYCSSGCEDSRLLAAKLQALGYRNLLVYTDGFPDWTAKGRPVARGPRP</sequence>
<evidence type="ECO:0000313" key="4">
    <source>
        <dbReference type="Proteomes" id="UP001238179"/>
    </source>
</evidence>
<evidence type="ECO:0000259" key="2">
    <source>
        <dbReference type="PROSITE" id="PS50206"/>
    </source>
</evidence>
<dbReference type="InterPro" id="IPR001763">
    <property type="entry name" value="Rhodanese-like_dom"/>
</dbReference>